<dbReference type="InterPro" id="IPR045079">
    <property type="entry name" value="Oxoprolinase-like"/>
</dbReference>
<dbReference type="Proteomes" id="UP000275401">
    <property type="component" value="Unassembled WGS sequence"/>
</dbReference>
<evidence type="ECO:0000259" key="2">
    <source>
        <dbReference type="Pfam" id="PF02538"/>
    </source>
</evidence>
<dbReference type="GO" id="GO:0005829">
    <property type="term" value="C:cytosol"/>
    <property type="evidence" value="ECO:0007669"/>
    <property type="project" value="TreeGrafter"/>
</dbReference>
<evidence type="ECO:0000313" key="4">
    <source>
        <dbReference type="Proteomes" id="UP000275401"/>
    </source>
</evidence>
<dbReference type="GO" id="GO:0017168">
    <property type="term" value="F:5-oxoprolinase (ATP-hydrolyzing) activity"/>
    <property type="evidence" value="ECO:0007669"/>
    <property type="project" value="TreeGrafter"/>
</dbReference>
<dbReference type="GO" id="GO:0006749">
    <property type="term" value="P:glutathione metabolic process"/>
    <property type="evidence" value="ECO:0007669"/>
    <property type="project" value="TreeGrafter"/>
</dbReference>
<proteinExistence type="predicted"/>
<feature type="domain" description="Hydantoinase B/oxoprolinase" evidence="2">
    <location>
        <begin position="24"/>
        <end position="579"/>
    </location>
</feature>
<feature type="region of interest" description="Disordered" evidence="1">
    <location>
        <begin position="1"/>
        <end position="23"/>
    </location>
</feature>
<evidence type="ECO:0000313" key="3">
    <source>
        <dbReference type="EMBL" id="RNF97172.1"/>
    </source>
</evidence>
<organism evidence="3 4">
    <name type="scientific">Streptomyces botrytidirepellens</name>
    <dbReference type="NCBI Taxonomy" id="2486417"/>
    <lineage>
        <taxon>Bacteria</taxon>
        <taxon>Bacillati</taxon>
        <taxon>Actinomycetota</taxon>
        <taxon>Actinomycetes</taxon>
        <taxon>Kitasatosporales</taxon>
        <taxon>Streptomycetaceae</taxon>
        <taxon>Streptomyces</taxon>
    </lineage>
</organism>
<evidence type="ECO:0000256" key="1">
    <source>
        <dbReference type="SAM" id="MobiDB-lite"/>
    </source>
</evidence>
<dbReference type="InterPro" id="IPR003692">
    <property type="entry name" value="Hydantoinase_B"/>
</dbReference>
<name>A0A3M8U211_9ACTN</name>
<keyword evidence="4" id="KW-1185">Reference proteome</keyword>
<dbReference type="Pfam" id="PF02538">
    <property type="entry name" value="Hydantoinase_B"/>
    <property type="match status" value="1"/>
</dbReference>
<feature type="compositionally biased region" description="Low complexity" evidence="1">
    <location>
        <begin position="1"/>
        <end position="20"/>
    </location>
</feature>
<dbReference type="EMBL" id="RIBZ01000730">
    <property type="protein sequence ID" value="RNF97172.1"/>
    <property type="molecule type" value="Genomic_DNA"/>
</dbReference>
<dbReference type="PANTHER" id="PTHR11365:SF23">
    <property type="entry name" value="HYPOTHETICAL 5-OXOPROLINASE (EUROFUNG)-RELATED"/>
    <property type="match status" value="1"/>
</dbReference>
<protein>
    <submittedName>
        <fullName evidence="3">Hydantoinase B/oxoprolinase family protein</fullName>
    </submittedName>
</protein>
<gene>
    <name evidence="3" type="ORF">EEJ42_37275</name>
</gene>
<accession>A0A3M8U211</accession>
<reference evidence="3 4" key="1">
    <citation type="submission" date="2018-11" db="EMBL/GenBank/DDBJ databases">
        <title>The Potential of Streptomyces as Biocontrol Agents against the Tomato grey mould, Botrytis cinerea (Gray mold) Frontiers in Microbiology.</title>
        <authorList>
            <person name="Li D."/>
        </authorList>
    </citation>
    <scope>NUCLEOTIDE SEQUENCE [LARGE SCALE GENOMIC DNA]</scope>
    <source>
        <strain evidence="3 4">NEAU-LD23</strain>
    </source>
</reference>
<dbReference type="RefSeq" id="WP_123106615.1">
    <property type="nucleotide sequence ID" value="NZ_RIBZ01000730.1"/>
</dbReference>
<dbReference type="AlphaFoldDB" id="A0A3M8U211"/>
<sequence>MNTAARTTAAANGTAANGTADPVNPVTHEVIRHKLWSINAEGATTVEHVSGSPVVHATDYNFGIYTASGEMAVIGTYLLTPVYTGAMAIEEFQRRYEDIEPGDVFIINDPYIAAMHQNDVQFCSPVFRDGELVAWLGCMAHQVDLGGMDPGSWCTTATDVYQEGIRIPPGRIVRKGTVNQELWDTIVANSRMANTVANDFRAFLAGLRVAERRFHELCDRYGSDQVRTTMERTLDHSEADLRAMLEELPDGVYEHTSYLDRPDGSGNDGDQGIELLEVPCRMEKTGDRLVFDFSGSSPQSPAYGMTTRGGLLGAVATLMLCTFGSEIPWNHGIMRPVEVKAPDGLCVTAVEPMPVSGGAAGANWTATCSAGGAIAKMLSFSERYESFAFGPSDGSWQLSQFGGADQHGQPFASMYMDSLMWGGPAFSFRDGVDAGGAMVILGGGATDVEQQEMRHPLMYLWRRQVPDSGGAGTYRGGNGIQFALTPIDTPEVTGVLGTHGVSLPNRTGLFGGLPGSCARFERVTSAAPLDRLASGQAITRLAELDGSHETLPGVSPAARIAHGDVFECTVQNGGGYGDPLLRDPARVAADVERHAVTQDTAARLYGVALTPDGGVDEPATAARRERIREDRRARMTAPAAGAPAAAGEPTGIWGSALSTFPGPDGPSAACRHCGAGLGSLSGGWEGLAGRVTLGADDLGRDVRVHDALTVVAYVCPHCVTSLWVDTEPVAGKPWRDFAARA</sequence>
<dbReference type="PANTHER" id="PTHR11365">
    <property type="entry name" value="5-OXOPROLINASE RELATED"/>
    <property type="match status" value="1"/>
</dbReference>
<comment type="caution">
    <text evidence="3">The sequence shown here is derived from an EMBL/GenBank/DDBJ whole genome shotgun (WGS) entry which is preliminary data.</text>
</comment>